<dbReference type="RefSeq" id="WP_212516694.1">
    <property type="nucleotide sequence ID" value="NZ_JAGSOH010000006.1"/>
</dbReference>
<dbReference type="Pfam" id="PF14016">
    <property type="entry name" value="DUF4232"/>
    <property type="match status" value="1"/>
</dbReference>
<name>A0A941E837_9ACTN</name>
<evidence type="ECO:0000259" key="3">
    <source>
        <dbReference type="Pfam" id="PF14016"/>
    </source>
</evidence>
<dbReference type="Proteomes" id="UP000676325">
    <property type="component" value="Unassembled WGS sequence"/>
</dbReference>
<evidence type="ECO:0000256" key="1">
    <source>
        <dbReference type="SAM" id="MobiDB-lite"/>
    </source>
</evidence>
<organism evidence="4 5">
    <name type="scientific">Actinospica acidithermotolerans</name>
    <dbReference type="NCBI Taxonomy" id="2828514"/>
    <lineage>
        <taxon>Bacteria</taxon>
        <taxon>Bacillati</taxon>
        <taxon>Actinomycetota</taxon>
        <taxon>Actinomycetes</taxon>
        <taxon>Catenulisporales</taxon>
        <taxon>Actinospicaceae</taxon>
        <taxon>Actinospica</taxon>
    </lineage>
</organism>
<feature type="region of interest" description="Disordered" evidence="1">
    <location>
        <begin position="71"/>
        <end position="90"/>
    </location>
</feature>
<evidence type="ECO:0000313" key="5">
    <source>
        <dbReference type="Proteomes" id="UP000676325"/>
    </source>
</evidence>
<feature type="domain" description="DUF4232" evidence="3">
    <location>
        <begin position="94"/>
        <end position="229"/>
    </location>
</feature>
<accession>A0A941E837</accession>
<dbReference type="EMBL" id="JAGSOH010000006">
    <property type="protein sequence ID" value="MBR7825547.1"/>
    <property type="molecule type" value="Genomic_DNA"/>
</dbReference>
<gene>
    <name evidence="4" type="ORF">KDK95_04460</name>
</gene>
<dbReference type="PROSITE" id="PS51257">
    <property type="entry name" value="PROKAR_LIPOPROTEIN"/>
    <property type="match status" value="1"/>
</dbReference>
<dbReference type="InterPro" id="IPR025326">
    <property type="entry name" value="DUF4232"/>
</dbReference>
<comment type="caution">
    <text evidence="4">The sequence shown here is derived from an EMBL/GenBank/DDBJ whole genome shotgun (WGS) entry which is preliminary data.</text>
</comment>
<sequence length="240" mass="23219">MFKKTIAACALSTVALGAAACGTAQAAPPSAKGATATTGSATTTGAAANGGTPGAGAPASASAAATASAAPTKAAGGTTTGSTGASKKSTVPACDNDDLKIYPGYGTQSQPLQEGAVVFKNISTHTCTLQGYPGAAIEDSGTVINATRVLNGDRGDLPQLTSPPLVTLAPGGVSYSVIEYLLHTDQSCYPNGTGTIEITAPNTTKTIAISTGAHLGTQGICSAFEVNPVVPGTFGVSVGG</sequence>
<feature type="chain" id="PRO_5037644349" evidence="2">
    <location>
        <begin position="27"/>
        <end position="240"/>
    </location>
</feature>
<evidence type="ECO:0000313" key="4">
    <source>
        <dbReference type="EMBL" id="MBR7825547.1"/>
    </source>
</evidence>
<dbReference type="AlphaFoldDB" id="A0A941E837"/>
<proteinExistence type="predicted"/>
<keyword evidence="2" id="KW-0732">Signal</keyword>
<protein>
    <submittedName>
        <fullName evidence="4">DUF4232 domain-containing protein</fullName>
    </submittedName>
</protein>
<reference evidence="4" key="1">
    <citation type="submission" date="2021-04" db="EMBL/GenBank/DDBJ databases">
        <title>Genome based classification of Actinospica acidithermotolerans sp. nov., an actinobacterium isolated from an Indonesian hot spring.</title>
        <authorList>
            <person name="Kusuma A.B."/>
            <person name="Putra K.E."/>
            <person name="Nafisah S."/>
            <person name="Loh J."/>
            <person name="Nouioui I."/>
            <person name="Goodfellow M."/>
        </authorList>
    </citation>
    <scope>NUCLEOTIDE SEQUENCE</scope>
    <source>
        <strain evidence="4">MGRD01-02</strain>
    </source>
</reference>
<evidence type="ECO:0000256" key="2">
    <source>
        <dbReference type="SAM" id="SignalP"/>
    </source>
</evidence>
<keyword evidence="5" id="KW-1185">Reference proteome</keyword>
<feature type="signal peptide" evidence="2">
    <location>
        <begin position="1"/>
        <end position="26"/>
    </location>
</feature>